<evidence type="ECO:0000313" key="3">
    <source>
        <dbReference type="Proteomes" id="UP000595460"/>
    </source>
</evidence>
<keyword evidence="1" id="KW-0472">Membrane</keyword>
<dbReference type="NCBIfam" id="NF038065">
    <property type="entry name" value="Pr6Pr"/>
    <property type="match status" value="1"/>
</dbReference>
<feature type="transmembrane region" description="Helical" evidence="1">
    <location>
        <begin position="112"/>
        <end position="129"/>
    </location>
</feature>
<feature type="transmembrane region" description="Helical" evidence="1">
    <location>
        <begin position="81"/>
        <end position="100"/>
    </location>
</feature>
<dbReference type="EMBL" id="CP068047">
    <property type="protein sequence ID" value="QQR34729.1"/>
    <property type="molecule type" value="Genomic_DNA"/>
</dbReference>
<sequence length="212" mass="23422">MNYGRANAAIGFAVGLGALVLQFALTVPAAMETRSLPLALVFFFSFFTILSNLSLVLVYLSELAPNLPLGVFRLPRVRGMMVAVMALVLLFYHFLLAGSWDPQGPYLVADRLLHYATPLIYAIWWARFVQHGSLKFTDLPAMLLPTLVYFLLILLRGLFVAEYPYFILEVERLGYPAVLLNALIVAAGLAVLSAIVIAIDHLLARPTRTNLA</sequence>
<protein>
    <submittedName>
        <fullName evidence="2">Pr6Pr family membrane protein</fullName>
    </submittedName>
</protein>
<dbReference type="InterPro" id="IPR049713">
    <property type="entry name" value="Pr6Pr-like"/>
</dbReference>
<feature type="transmembrane region" description="Helical" evidence="1">
    <location>
        <begin position="173"/>
        <end position="199"/>
    </location>
</feature>
<reference evidence="2 3" key="1">
    <citation type="submission" date="2021-01" db="EMBL/GenBank/DDBJ databases">
        <title>Genome seq and assembly of Devosia sp. G19.</title>
        <authorList>
            <person name="Chhetri G."/>
        </authorList>
    </citation>
    <scope>NUCLEOTIDE SEQUENCE [LARGE SCALE GENOMIC DNA]</scope>
    <source>
        <strain evidence="2 3">G19</strain>
    </source>
</reference>
<feature type="transmembrane region" description="Helical" evidence="1">
    <location>
        <begin position="141"/>
        <end position="161"/>
    </location>
</feature>
<dbReference type="Proteomes" id="UP000595460">
    <property type="component" value="Chromosome"/>
</dbReference>
<keyword evidence="3" id="KW-1185">Reference proteome</keyword>
<organism evidence="2 3">
    <name type="scientific">Devosia oryziradicis</name>
    <dbReference type="NCBI Taxonomy" id="2801335"/>
    <lineage>
        <taxon>Bacteria</taxon>
        <taxon>Pseudomonadati</taxon>
        <taxon>Pseudomonadota</taxon>
        <taxon>Alphaproteobacteria</taxon>
        <taxon>Hyphomicrobiales</taxon>
        <taxon>Devosiaceae</taxon>
        <taxon>Devosia</taxon>
    </lineage>
</organism>
<name>A0ABX7BS11_9HYPH</name>
<gene>
    <name evidence="2" type="ORF">JI749_10045</name>
</gene>
<proteinExistence type="predicted"/>
<keyword evidence="1" id="KW-1133">Transmembrane helix</keyword>
<accession>A0ABX7BS11</accession>
<dbReference type="RefSeq" id="WP_201652955.1">
    <property type="nucleotide sequence ID" value="NZ_CP068047.1"/>
</dbReference>
<evidence type="ECO:0000313" key="2">
    <source>
        <dbReference type="EMBL" id="QQR34729.1"/>
    </source>
</evidence>
<feature type="transmembrane region" description="Helical" evidence="1">
    <location>
        <begin position="36"/>
        <end position="60"/>
    </location>
</feature>
<keyword evidence="1" id="KW-0812">Transmembrane</keyword>
<evidence type="ECO:0000256" key="1">
    <source>
        <dbReference type="SAM" id="Phobius"/>
    </source>
</evidence>